<reference evidence="3 4" key="1">
    <citation type="submission" date="2019-06" db="EMBL/GenBank/DDBJ databases">
        <title>WGS assembly of Gossypium darwinii.</title>
        <authorList>
            <person name="Chen Z.J."/>
            <person name="Sreedasyam A."/>
            <person name="Ando A."/>
            <person name="Song Q."/>
            <person name="De L."/>
            <person name="Hulse-Kemp A."/>
            <person name="Ding M."/>
            <person name="Ye W."/>
            <person name="Kirkbride R."/>
            <person name="Jenkins J."/>
            <person name="Plott C."/>
            <person name="Lovell J."/>
            <person name="Lin Y.-M."/>
            <person name="Vaughn R."/>
            <person name="Liu B."/>
            <person name="Li W."/>
            <person name="Simpson S."/>
            <person name="Scheffler B."/>
            <person name="Saski C."/>
            <person name="Grover C."/>
            <person name="Hu G."/>
            <person name="Conover J."/>
            <person name="Carlson J."/>
            <person name="Shu S."/>
            <person name="Boston L."/>
            <person name="Williams M."/>
            <person name="Peterson D."/>
            <person name="Mcgee K."/>
            <person name="Jones D."/>
            <person name="Wendel J."/>
            <person name="Stelly D."/>
            <person name="Grimwood J."/>
            <person name="Schmutz J."/>
        </authorList>
    </citation>
    <scope>NUCLEOTIDE SEQUENCE [LARGE SCALE GENOMIC DNA]</scope>
    <source>
        <strain evidence="3">1808015.09</strain>
    </source>
</reference>
<name>A0A5D2D087_GOSDA</name>
<dbReference type="InterPro" id="IPR029064">
    <property type="entry name" value="Ribosomal_eL30-like_sf"/>
</dbReference>
<proteinExistence type="predicted"/>
<dbReference type="Proteomes" id="UP000323506">
    <property type="component" value="Chromosome D03"/>
</dbReference>
<dbReference type="Gene3D" id="3.30.1330.30">
    <property type="match status" value="1"/>
</dbReference>
<keyword evidence="1" id="KW-0689">Ribosomal protein</keyword>
<gene>
    <name evidence="3" type="ORF">ES288_D03G006600v1</name>
</gene>
<sequence>MVAAKKTKKTHESINNRLALVMKSGKYTLGYKIVFKSLRSSKVKELKQVQELFSQAADNCLNLKQPD</sequence>
<evidence type="ECO:0000256" key="1">
    <source>
        <dbReference type="ARBA" id="ARBA00022980"/>
    </source>
</evidence>
<keyword evidence="2" id="KW-0687">Ribonucleoprotein</keyword>
<accession>A0A5D2D087</accession>
<evidence type="ECO:0000256" key="2">
    <source>
        <dbReference type="ARBA" id="ARBA00023274"/>
    </source>
</evidence>
<evidence type="ECO:0008006" key="5">
    <source>
        <dbReference type="Google" id="ProtNLM"/>
    </source>
</evidence>
<evidence type="ECO:0000313" key="4">
    <source>
        <dbReference type="Proteomes" id="UP000323506"/>
    </source>
</evidence>
<dbReference type="SUPFAM" id="SSF55315">
    <property type="entry name" value="L30e-like"/>
    <property type="match status" value="1"/>
</dbReference>
<dbReference type="InterPro" id="IPR039109">
    <property type="entry name" value="Ribosomal_eL30-like"/>
</dbReference>
<dbReference type="GO" id="GO:0005840">
    <property type="term" value="C:ribosome"/>
    <property type="evidence" value="ECO:0007669"/>
    <property type="project" value="UniProtKB-KW"/>
</dbReference>
<evidence type="ECO:0000313" key="3">
    <source>
        <dbReference type="EMBL" id="TYG75149.1"/>
    </source>
</evidence>
<dbReference type="AlphaFoldDB" id="A0A5D2D087"/>
<organism evidence="3 4">
    <name type="scientific">Gossypium darwinii</name>
    <name type="common">Darwin's cotton</name>
    <name type="synonym">Gossypium barbadense var. darwinii</name>
    <dbReference type="NCBI Taxonomy" id="34276"/>
    <lineage>
        <taxon>Eukaryota</taxon>
        <taxon>Viridiplantae</taxon>
        <taxon>Streptophyta</taxon>
        <taxon>Embryophyta</taxon>
        <taxon>Tracheophyta</taxon>
        <taxon>Spermatophyta</taxon>
        <taxon>Magnoliopsida</taxon>
        <taxon>eudicotyledons</taxon>
        <taxon>Gunneridae</taxon>
        <taxon>Pentapetalae</taxon>
        <taxon>rosids</taxon>
        <taxon>malvids</taxon>
        <taxon>Malvales</taxon>
        <taxon>Malvaceae</taxon>
        <taxon>Malvoideae</taxon>
        <taxon>Gossypium</taxon>
    </lineage>
</organism>
<dbReference type="GO" id="GO:1990904">
    <property type="term" value="C:ribonucleoprotein complex"/>
    <property type="evidence" value="ECO:0007669"/>
    <property type="project" value="UniProtKB-KW"/>
</dbReference>
<dbReference type="GO" id="GO:0003723">
    <property type="term" value="F:RNA binding"/>
    <property type="evidence" value="ECO:0007669"/>
    <property type="project" value="InterPro"/>
</dbReference>
<dbReference type="PANTHER" id="PTHR11449">
    <property type="entry name" value="RIBOSOMAL PROTEIN L30"/>
    <property type="match status" value="1"/>
</dbReference>
<keyword evidence="4" id="KW-1185">Reference proteome</keyword>
<protein>
    <recommendedName>
        <fullName evidence="5">Ribosomal protein L7Ae/L30e/S12e/Gadd45 domain-containing protein</fullName>
    </recommendedName>
</protein>
<dbReference type="EMBL" id="CM017703">
    <property type="protein sequence ID" value="TYG75149.1"/>
    <property type="molecule type" value="Genomic_DNA"/>
</dbReference>